<evidence type="ECO:0000313" key="7">
    <source>
        <dbReference type="Proteomes" id="UP000678499"/>
    </source>
</evidence>
<dbReference type="InterPro" id="IPR035914">
    <property type="entry name" value="Sperma_CUB_dom_sf"/>
</dbReference>
<name>A0A7R9BJU2_9CRUS</name>
<dbReference type="AlphaFoldDB" id="A0A7R9BJU2"/>
<accession>A0A7R9BJU2</accession>
<organism evidence="6">
    <name type="scientific">Notodromas monacha</name>
    <dbReference type="NCBI Taxonomy" id="399045"/>
    <lineage>
        <taxon>Eukaryota</taxon>
        <taxon>Metazoa</taxon>
        <taxon>Ecdysozoa</taxon>
        <taxon>Arthropoda</taxon>
        <taxon>Crustacea</taxon>
        <taxon>Oligostraca</taxon>
        <taxon>Ostracoda</taxon>
        <taxon>Podocopa</taxon>
        <taxon>Podocopida</taxon>
        <taxon>Cypridocopina</taxon>
        <taxon>Cypridoidea</taxon>
        <taxon>Cyprididae</taxon>
        <taxon>Notodromas</taxon>
    </lineage>
</organism>
<feature type="domain" description="CUB" evidence="5">
    <location>
        <begin position="95"/>
        <end position="212"/>
    </location>
</feature>
<evidence type="ECO:0000256" key="1">
    <source>
        <dbReference type="ARBA" id="ARBA00022737"/>
    </source>
</evidence>
<dbReference type="SUPFAM" id="SSF49854">
    <property type="entry name" value="Spermadhesin, CUB domain"/>
    <property type="match status" value="2"/>
</dbReference>
<evidence type="ECO:0000256" key="3">
    <source>
        <dbReference type="PROSITE-ProRule" id="PRU00059"/>
    </source>
</evidence>
<feature type="region of interest" description="Disordered" evidence="4">
    <location>
        <begin position="1"/>
        <end position="24"/>
    </location>
</feature>
<keyword evidence="1" id="KW-0677">Repeat</keyword>
<keyword evidence="7" id="KW-1185">Reference proteome</keyword>
<dbReference type="InterPro" id="IPR000859">
    <property type="entry name" value="CUB_dom"/>
</dbReference>
<gene>
    <name evidence="6" type="ORF">NMOB1V02_LOCUS4436</name>
</gene>
<evidence type="ECO:0000256" key="4">
    <source>
        <dbReference type="SAM" id="MobiDB-lite"/>
    </source>
</evidence>
<dbReference type="PANTHER" id="PTHR24251">
    <property type="entry name" value="OVOCHYMASE-RELATED"/>
    <property type="match status" value="1"/>
</dbReference>
<evidence type="ECO:0000259" key="5">
    <source>
        <dbReference type="PROSITE" id="PS01180"/>
    </source>
</evidence>
<evidence type="ECO:0000313" key="6">
    <source>
        <dbReference type="EMBL" id="CAD7276685.1"/>
    </source>
</evidence>
<dbReference type="EMBL" id="OA882718">
    <property type="protein sequence ID" value="CAD7276685.1"/>
    <property type="molecule type" value="Genomic_DNA"/>
</dbReference>
<reference evidence="6" key="1">
    <citation type="submission" date="2020-11" db="EMBL/GenBank/DDBJ databases">
        <authorList>
            <person name="Tran Van P."/>
        </authorList>
    </citation>
    <scope>NUCLEOTIDE SEQUENCE</scope>
</reference>
<comment type="caution">
    <text evidence="3">Lacks conserved residue(s) required for the propagation of feature annotation.</text>
</comment>
<sequence length="337" mass="37260">MWPVPGTSRSNRGRKSVSGSPTSTFSRAKTALLTMSGSLMDRITNCKFCGWQAPTEIRSVSNVMSIVLVSDDKVHVGSRFAAEFEAVTDSNSSSCPGPEYYQLTSEYDYGFVSSPGYPLGYPNGADPQSCSQDFRVGGSISGLALGFLQIRTATGDYVNLNVGNGDYVNRYTGTQDFGTNMPPLFVSDSVKVNLESDSWTNSVGYLVAYASELNEGDWETSWAEEKDFKPTSKPVIKTASEKRAVSSKPKEVVKISLEEQTVQYLNTSTDPKMVNLVTGRNFGFIQSRYHPQDYPNNEYIEYDILAPTGSRIAFLFLRHTLEDCCDHVRVWENGNVM</sequence>
<evidence type="ECO:0000256" key="2">
    <source>
        <dbReference type="ARBA" id="ARBA00023157"/>
    </source>
</evidence>
<protein>
    <recommendedName>
        <fullName evidence="5">CUB domain-containing protein</fullName>
    </recommendedName>
</protein>
<dbReference type="EMBL" id="CAJPEX010000681">
    <property type="protein sequence ID" value="CAG0916837.1"/>
    <property type="molecule type" value="Genomic_DNA"/>
</dbReference>
<proteinExistence type="predicted"/>
<dbReference type="Gene3D" id="2.60.120.290">
    <property type="entry name" value="Spermadhesin, CUB domain"/>
    <property type="match status" value="2"/>
</dbReference>
<keyword evidence="2" id="KW-1015">Disulfide bond</keyword>
<dbReference type="PROSITE" id="PS01180">
    <property type="entry name" value="CUB"/>
    <property type="match status" value="1"/>
</dbReference>
<dbReference type="PANTHER" id="PTHR24251:SF40">
    <property type="entry name" value="CUB DOMAIN-CONTAINING PROTEIN"/>
    <property type="match status" value="1"/>
</dbReference>
<dbReference type="Proteomes" id="UP000678499">
    <property type="component" value="Unassembled WGS sequence"/>
</dbReference>